<proteinExistence type="predicted"/>
<name>A0A448YMY5_BRENA</name>
<organism evidence="2 3">
    <name type="scientific">Brettanomyces naardenensis</name>
    <name type="common">Yeast</name>
    <dbReference type="NCBI Taxonomy" id="13370"/>
    <lineage>
        <taxon>Eukaryota</taxon>
        <taxon>Fungi</taxon>
        <taxon>Dikarya</taxon>
        <taxon>Ascomycota</taxon>
        <taxon>Saccharomycotina</taxon>
        <taxon>Pichiomycetes</taxon>
        <taxon>Pichiales</taxon>
        <taxon>Pichiaceae</taxon>
        <taxon>Brettanomyces</taxon>
    </lineage>
</organism>
<feature type="region of interest" description="Disordered" evidence="1">
    <location>
        <begin position="1"/>
        <end position="22"/>
    </location>
</feature>
<dbReference type="InParanoid" id="A0A448YMY5"/>
<dbReference type="Proteomes" id="UP000290900">
    <property type="component" value="Unassembled WGS sequence"/>
</dbReference>
<gene>
    <name evidence="2" type="ORF">BRENAR_LOCUS3035</name>
</gene>
<evidence type="ECO:0000256" key="1">
    <source>
        <dbReference type="SAM" id="MobiDB-lite"/>
    </source>
</evidence>
<keyword evidence="3" id="KW-1185">Reference proteome</keyword>
<accession>A0A448YMY5</accession>
<sequence>MVSKLKFKGTKSPKRIHHHHSPRKEVNSFYINNQVIPLTQIDTDIFTKSTWTTAVGPVDLKDSTPIILALQRDSKVGLLTVTNDEKVIVSTESSLEIKPEAETVSFSPAIDRSAKVQRVEPTLANQALIAMDIGHLMKMKDLQGSRYLALKDYHSKKYLSHDPETHELGLSKVLTDNEMFKFTYDAKGTSNFRISVGKKSDKMKLIVTDDFQIRVIEDVDELLSDLNTFNIRVQIANSAVATDIIEKINKKDVNDDDEEVSIAVKELAKQGIKVNNKTLRTIRKAVREKRVNEVIVKIKERHRTSY</sequence>
<reference evidence="2 3" key="1">
    <citation type="submission" date="2018-12" db="EMBL/GenBank/DDBJ databases">
        <authorList>
            <person name="Tiukova I."/>
            <person name="Dainat J."/>
        </authorList>
    </citation>
    <scope>NUCLEOTIDE SEQUENCE [LARGE SCALE GENOMIC DNA]</scope>
</reference>
<evidence type="ECO:0000313" key="2">
    <source>
        <dbReference type="EMBL" id="VEU22304.1"/>
    </source>
</evidence>
<evidence type="ECO:0000313" key="3">
    <source>
        <dbReference type="Proteomes" id="UP000290900"/>
    </source>
</evidence>
<dbReference type="OrthoDB" id="5539371at2759"/>
<dbReference type="STRING" id="13370.A0A448YMY5"/>
<dbReference type="AlphaFoldDB" id="A0A448YMY5"/>
<dbReference type="EMBL" id="CAACVR010000023">
    <property type="protein sequence ID" value="VEU22304.1"/>
    <property type="molecule type" value="Genomic_DNA"/>
</dbReference>
<protein>
    <submittedName>
        <fullName evidence="2">DEKNAAC103488</fullName>
    </submittedName>
</protein>